<gene>
    <name evidence="15" type="ORF">GNLVRS02_ARAD1D30756g</name>
</gene>
<dbReference type="GO" id="GO:0008270">
    <property type="term" value="F:zinc ion binding"/>
    <property type="evidence" value="ECO:0007669"/>
    <property type="project" value="UniProtKB-UniRule"/>
</dbReference>
<feature type="domain" description="Peptidase M1 membrane alanine aminopeptidase" evidence="12">
    <location>
        <begin position="274"/>
        <end position="490"/>
    </location>
</feature>
<dbReference type="EMBL" id="HG937694">
    <property type="protein sequence ID" value="CDP38262.1"/>
    <property type="molecule type" value="Genomic_DNA"/>
</dbReference>
<dbReference type="GO" id="GO:0005737">
    <property type="term" value="C:cytoplasm"/>
    <property type="evidence" value="ECO:0007669"/>
    <property type="project" value="TreeGrafter"/>
</dbReference>
<reference evidence="15" key="1">
    <citation type="submission" date="2014-02" db="EMBL/GenBank/DDBJ databases">
        <authorList>
            <person name="Genoscope - CEA"/>
        </authorList>
    </citation>
    <scope>NUCLEOTIDE SEQUENCE</scope>
    <source>
        <strain evidence="15">LS3</strain>
    </source>
</reference>
<dbReference type="GO" id="GO:0042277">
    <property type="term" value="F:peptide binding"/>
    <property type="evidence" value="ECO:0007669"/>
    <property type="project" value="TreeGrafter"/>
</dbReference>
<dbReference type="AlphaFoldDB" id="A0A060THG3"/>
<dbReference type="GO" id="GO:0006508">
    <property type="term" value="P:proteolysis"/>
    <property type="evidence" value="ECO:0007669"/>
    <property type="project" value="UniProtKB-KW"/>
</dbReference>
<feature type="domain" description="Aminopeptidase N-like N-terminal" evidence="14">
    <location>
        <begin position="45"/>
        <end position="233"/>
    </location>
</feature>
<dbReference type="Gene3D" id="2.60.40.1910">
    <property type="match status" value="1"/>
</dbReference>
<dbReference type="InterPro" id="IPR034016">
    <property type="entry name" value="M1_APN-typ"/>
</dbReference>
<evidence type="ECO:0000313" key="15">
    <source>
        <dbReference type="EMBL" id="CDP38262.1"/>
    </source>
</evidence>
<dbReference type="Pfam" id="PF11838">
    <property type="entry name" value="ERAP1_C"/>
    <property type="match status" value="1"/>
</dbReference>
<dbReference type="InterPro" id="IPR045357">
    <property type="entry name" value="Aminopeptidase_N-like_N"/>
</dbReference>
<feature type="binding site" evidence="9">
    <location>
        <position position="368"/>
    </location>
    <ligand>
        <name>Zn(2+)</name>
        <dbReference type="ChEBI" id="CHEBI:29105"/>
        <note>catalytic</note>
    </ligand>
</feature>
<evidence type="ECO:0000256" key="9">
    <source>
        <dbReference type="PIRSR" id="PIRSR634016-3"/>
    </source>
</evidence>
<dbReference type="FunFam" id="1.10.390.10:FF:000001">
    <property type="entry name" value="Aminopeptidase"/>
    <property type="match status" value="1"/>
</dbReference>
<dbReference type="SUPFAM" id="SSF55486">
    <property type="entry name" value="Metalloproteases ('zincins'), catalytic domain"/>
    <property type="match status" value="1"/>
</dbReference>
<dbReference type="PhylomeDB" id="A0A060THG3"/>
<evidence type="ECO:0000256" key="1">
    <source>
        <dbReference type="ARBA" id="ARBA00010136"/>
    </source>
</evidence>
<evidence type="ECO:0000256" key="6">
    <source>
        <dbReference type="ARBA" id="ARBA00022833"/>
    </source>
</evidence>
<reference evidence="15" key="2">
    <citation type="submission" date="2014-06" db="EMBL/GenBank/DDBJ databases">
        <title>The complete genome of Blastobotrys (Arxula) adeninivorans LS3 - a yeast of biotechnological interest.</title>
        <authorList>
            <person name="Kunze G."/>
            <person name="Gaillardin C."/>
            <person name="Czernicka M."/>
            <person name="Durrens P."/>
            <person name="Martin T."/>
            <person name="Boer E."/>
            <person name="Gabaldon T."/>
            <person name="Cruz J."/>
            <person name="Talla E."/>
            <person name="Marck C."/>
            <person name="Goffeau A."/>
            <person name="Barbe V."/>
            <person name="Baret P."/>
            <person name="Baronian K."/>
            <person name="Beier S."/>
            <person name="Bleykasten C."/>
            <person name="Bode R."/>
            <person name="Casaregola S."/>
            <person name="Despons L."/>
            <person name="Fairhead C."/>
            <person name="Giersberg M."/>
            <person name="Gierski P."/>
            <person name="Hahnel U."/>
            <person name="Hartmann A."/>
            <person name="Jankowska D."/>
            <person name="Jubin C."/>
            <person name="Jung P."/>
            <person name="Lafontaine I."/>
            <person name="Leh-Louis V."/>
            <person name="Lemaire M."/>
            <person name="Marcet-Houben M."/>
            <person name="Mascher M."/>
            <person name="Morel G."/>
            <person name="Richard G.-F."/>
            <person name="Riechen J."/>
            <person name="Sacerdot C."/>
            <person name="Sarkar A."/>
            <person name="Savel G."/>
            <person name="Schacherer J."/>
            <person name="Sherman D."/>
            <person name="Straub M.-L."/>
            <person name="Stein N."/>
            <person name="Thierry A."/>
            <person name="Trautwein-Schult A."/>
            <person name="Westhof E."/>
            <person name="Worch S."/>
            <person name="Dujon B."/>
            <person name="Souciet J.-L."/>
            <person name="Wincker P."/>
            <person name="Scholz U."/>
            <person name="Neuveglise N."/>
        </authorList>
    </citation>
    <scope>NUCLEOTIDE SEQUENCE</scope>
    <source>
        <strain evidence="15">LS3</strain>
    </source>
</reference>
<dbReference type="InterPro" id="IPR027268">
    <property type="entry name" value="Peptidase_M4/M1_CTD_sf"/>
</dbReference>
<protein>
    <recommendedName>
        <fullName evidence="11">Aminopeptidase</fullName>
        <ecNumber evidence="11">3.4.11.-</ecNumber>
    </recommendedName>
</protein>
<evidence type="ECO:0000256" key="7">
    <source>
        <dbReference type="ARBA" id="ARBA00023049"/>
    </source>
</evidence>
<feature type="site" description="Transition state stabilizer" evidence="10">
    <location>
        <position position="431"/>
    </location>
</feature>
<feature type="domain" description="ERAP1-like C-terminal" evidence="13">
    <location>
        <begin position="567"/>
        <end position="888"/>
    </location>
</feature>
<evidence type="ECO:0000256" key="3">
    <source>
        <dbReference type="ARBA" id="ARBA00022670"/>
    </source>
</evidence>
<dbReference type="EC" id="3.4.11.-" evidence="11"/>
<evidence type="ECO:0000256" key="4">
    <source>
        <dbReference type="ARBA" id="ARBA00022723"/>
    </source>
</evidence>
<keyword evidence="2 11" id="KW-0031">Aminopeptidase</keyword>
<dbReference type="Pfam" id="PF01433">
    <property type="entry name" value="Peptidase_M1"/>
    <property type="match status" value="1"/>
</dbReference>
<organism evidence="15">
    <name type="scientific">Blastobotrys adeninivorans</name>
    <name type="common">Yeast</name>
    <name type="synonym">Arxula adeninivorans</name>
    <dbReference type="NCBI Taxonomy" id="409370"/>
    <lineage>
        <taxon>Eukaryota</taxon>
        <taxon>Fungi</taxon>
        <taxon>Dikarya</taxon>
        <taxon>Ascomycota</taxon>
        <taxon>Saccharomycotina</taxon>
        <taxon>Dipodascomycetes</taxon>
        <taxon>Dipodascales</taxon>
        <taxon>Trichomonascaceae</taxon>
        <taxon>Blastobotrys</taxon>
    </lineage>
</organism>
<dbReference type="InterPro" id="IPR042097">
    <property type="entry name" value="Aminopeptidase_N-like_N_sf"/>
</dbReference>
<dbReference type="Pfam" id="PF17900">
    <property type="entry name" value="Peptidase_M1_N"/>
    <property type="match status" value="1"/>
</dbReference>
<feature type="binding site" evidence="9">
    <location>
        <position position="345"/>
    </location>
    <ligand>
        <name>Zn(2+)</name>
        <dbReference type="ChEBI" id="CHEBI:29105"/>
        <note>catalytic</note>
    </ligand>
</feature>
<keyword evidence="3 11" id="KW-0645">Protease</keyword>
<dbReference type="GO" id="GO:0070006">
    <property type="term" value="F:metalloaminopeptidase activity"/>
    <property type="evidence" value="ECO:0007669"/>
    <property type="project" value="TreeGrafter"/>
</dbReference>
<dbReference type="InterPro" id="IPR001930">
    <property type="entry name" value="Peptidase_M1"/>
</dbReference>
<dbReference type="PRINTS" id="PR00756">
    <property type="entry name" value="ALADIPTASE"/>
</dbReference>
<evidence type="ECO:0000259" key="12">
    <source>
        <dbReference type="Pfam" id="PF01433"/>
    </source>
</evidence>
<dbReference type="CDD" id="cd09601">
    <property type="entry name" value="M1_APN-Q_like"/>
    <property type="match status" value="1"/>
</dbReference>
<evidence type="ECO:0000256" key="2">
    <source>
        <dbReference type="ARBA" id="ARBA00022438"/>
    </source>
</evidence>
<dbReference type="InterPro" id="IPR024571">
    <property type="entry name" value="ERAP1-like_C_dom"/>
</dbReference>
<comment type="similarity">
    <text evidence="1 11">Belongs to the peptidase M1 family.</text>
</comment>
<evidence type="ECO:0000256" key="10">
    <source>
        <dbReference type="PIRSR" id="PIRSR634016-4"/>
    </source>
</evidence>
<accession>A0A060THG3</accession>
<sequence length="909" mass="102229">MRGAMRRCAAQLYKTRRLPEAATDSFSQPIQIMDDREILPKALSPVNYKLHLHSIDTSANTYLGQEVIDFVAKESTNKVHLNYKPGCVKVTKASGTIQGTNSVSVDDIDHNDAKETLTLTLSADIPKGAEAQISLEFSADIQSNMAGFYRSRYKGDNGEDLVMLSTQFESSDARRAFPCIDEPNQKASFELSIEIPHEGWTALSNMPVASESVSESGKKVVTYEKAPKMSTYLFAWALGEFEYIEDFTDRTYNGKKLPVRVYTTKGLKEQGRLALQSATKIIDFFSTVFGIDYVLPKCDLLAVHEFTHGAMENWGLITYRTTAVLFDEETSESAYKTRVVYVVAHELAHQWFGNLVTMDWWNELWLNEGFATWVGWFAVDHLYPEWDVFSRFVSEALQQALALDGLRGSHPIEVPVRSGLEVDQIFDHISYLKGASSIRMLSTNLGVDTFLKGVSQYLKKHQYGNAKTTDLWAALADVSGVDVAKQMHNWTNKIGFPILDAKYASEGDKSRIQLSQRRFLASGDVTAEEDTTVWWIPLAVSTGKDKAPRHESLTDRTGEVSDLGDGFFKLNKDQVGVYRVCYSEELLDRIGKFASELSNKDKVGLVADAGAAALEGSGSSASLLNLIKQIGVSSETDHYVWSEIISRLRAIRTAWSEGDEEIKNSITAFARKIVEPVVNTLRWTTEAQDDYVWIENRALIFSMAVDLGIESVVSEAQKRFKQWVAGDKSSIHPSLRRAVYSANIQYAQGEDLQAVYQYLVKEVNDSETVDGRELAASALGKVKTSDLIAQNLDMLLQVKIPVQDVHSLVNQLAANPAARSTTWEFFKKNWDTLYKEYASNMIIFERLIRLLLTSLVSEKDYNDVKAFFKDKDQSGFDRAVQQGLDTIKTRYQWTKRDTPVVQQWLAKYQ</sequence>
<evidence type="ECO:0000259" key="13">
    <source>
        <dbReference type="Pfam" id="PF11838"/>
    </source>
</evidence>
<comment type="cofactor">
    <cofactor evidence="9 11">
        <name>Zn(2+)</name>
        <dbReference type="ChEBI" id="CHEBI:29105"/>
    </cofactor>
    <text evidence="9 11">Binds 1 zinc ion per subunit.</text>
</comment>
<dbReference type="Gene3D" id="1.10.390.10">
    <property type="entry name" value="Neutral Protease Domain 2"/>
    <property type="match status" value="1"/>
</dbReference>
<name>A0A060THG3_BLAAD</name>
<feature type="active site" description="Proton acceptor" evidence="8">
    <location>
        <position position="346"/>
    </location>
</feature>
<keyword evidence="7 11" id="KW-0482">Metalloprotease</keyword>
<dbReference type="InterPro" id="IPR050344">
    <property type="entry name" value="Peptidase_M1_aminopeptidases"/>
</dbReference>
<dbReference type="PANTHER" id="PTHR11533">
    <property type="entry name" value="PROTEASE M1 ZINC METALLOPROTEASE"/>
    <property type="match status" value="1"/>
</dbReference>
<dbReference type="Gene3D" id="2.60.40.1730">
    <property type="entry name" value="tricorn interacting facor f3 domain"/>
    <property type="match status" value="1"/>
</dbReference>
<proteinExistence type="inferred from homology"/>
<dbReference type="GO" id="GO:0043171">
    <property type="term" value="P:peptide catabolic process"/>
    <property type="evidence" value="ECO:0007669"/>
    <property type="project" value="TreeGrafter"/>
</dbReference>
<evidence type="ECO:0000256" key="5">
    <source>
        <dbReference type="ARBA" id="ARBA00022801"/>
    </source>
</evidence>
<evidence type="ECO:0000256" key="11">
    <source>
        <dbReference type="RuleBase" id="RU364040"/>
    </source>
</evidence>
<dbReference type="SUPFAM" id="SSF63737">
    <property type="entry name" value="Leukotriene A4 hydrolase N-terminal domain"/>
    <property type="match status" value="1"/>
</dbReference>
<keyword evidence="5 11" id="KW-0378">Hydrolase</keyword>
<evidence type="ECO:0000259" key="14">
    <source>
        <dbReference type="Pfam" id="PF17900"/>
    </source>
</evidence>
<keyword evidence="6 9" id="KW-0862">Zinc</keyword>
<feature type="binding site" evidence="9">
    <location>
        <position position="349"/>
    </location>
    <ligand>
        <name>Zn(2+)</name>
        <dbReference type="ChEBI" id="CHEBI:29105"/>
        <note>catalytic</note>
    </ligand>
</feature>
<dbReference type="MEROPS" id="M01.A25"/>
<evidence type="ECO:0000256" key="8">
    <source>
        <dbReference type="PIRSR" id="PIRSR634016-1"/>
    </source>
</evidence>
<dbReference type="Gene3D" id="1.25.50.20">
    <property type="match status" value="1"/>
</dbReference>
<dbReference type="PANTHER" id="PTHR11533:SF171">
    <property type="entry name" value="AMINOPEPTIDASE"/>
    <property type="match status" value="1"/>
</dbReference>
<dbReference type="InterPro" id="IPR014782">
    <property type="entry name" value="Peptidase_M1_dom"/>
</dbReference>
<keyword evidence="4 9" id="KW-0479">Metal-binding</keyword>
<dbReference type="GO" id="GO:0016020">
    <property type="term" value="C:membrane"/>
    <property type="evidence" value="ECO:0007669"/>
    <property type="project" value="TreeGrafter"/>
</dbReference>